<reference evidence="1" key="1">
    <citation type="submission" date="2018-01" db="EMBL/GenBank/DDBJ databases">
        <title>An insight into the sialome of Amazonian anophelines.</title>
        <authorList>
            <person name="Ribeiro J.M."/>
            <person name="Scarpassa V."/>
            <person name="Calvo E."/>
        </authorList>
    </citation>
    <scope>NUCLEOTIDE SEQUENCE</scope>
    <source>
        <tissue evidence="1">Salivary glands</tissue>
    </source>
</reference>
<dbReference type="AlphaFoldDB" id="A0A2M4B2P7"/>
<organism evidence="1">
    <name type="scientific">Anopheles triannulatus</name>
    <dbReference type="NCBI Taxonomy" id="58253"/>
    <lineage>
        <taxon>Eukaryota</taxon>
        <taxon>Metazoa</taxon>
        <taxon>Ecdysozoa</taxon>
        <taxon>Arthropoda</taxon>
        <taxon>Hexapoda</taxon>
        <taxon>Insecta</taxon>
        <taxon>Pterygota</taxon>
        <taxon>Neoptera</taxon>
        <taxon>Endopterygota</taxon>
        <taxon>Diptera</taxon>
        <taxon>Nematocera</taxon>
        <taxon>Culicoidea</taxon>
        <taxon>Culicidae</taxon>
        <taxon>Anophelinae</taxon>
        <taxon>Anopheles</taxon>
    </lineage>
</organism>
<accession>A0A2M4B2P7</accession>
<name>A0A2M4B2P7_9DIPT</name>
<sequence length="81" mass="9541">MFPIGQCPIAIAAIVLAPVEILARINTELNRKQLIRRIDQRYQRRWAIVRCFHCDQRREVSHIVGQKQRSPMALVRGHLER</sequence>
<evidence type="ECO:0000313" key="1">
    <source>
        <dbReference type="EMBL" id="MBW47270.1"/>
    </source>
</evidence>
<protein>
    <submittedName>
        <fullName evidence="1">Putative secreted protein</fullName>
    </submittedName>
</protein>
<proteinExistence type="predicted"/>
<dbReference type="EMBL" id="GGFK01013949">
    <property type="protein sequence ID" value="MBW47270.1"/>
    <property type="molecule type" value="Transcribed_RNA"/>
</dbReference>